<keyword evidence="6 10" id="KW-0648">Protein biosynthesis</keyword>
<dbReference type="PRINTS" id="PR00985">
    <property type="entry name" value="TRNASYNTHLEU"/>
</dbReference>
<evidence type="ECO:0000256" key="1">
    <source>
        <dbReference type="ARBA" id="ARBA00005594"/>
    </source>
</evidence>
<evidence type="ECO:0000256" key="4">
    <source>
        <dbReference type="ARBA" id="ARBA00022741"/>
    </source>
</evidence>
<dbReference type="PANTHER" id="PTHR43740">
    <property type="entry name" value="LEUCYL-TRNA SYNTHETASE"/>
    <property type="match status" value="1"/>
</dbReference>
<keyword evidence="7 10" id="KW-0030">Aminoacyl-tRNA synthetase</keyword>
<dbReference type="Pfam" id="PF08264">
    <property type="entry name" value="Anticodon_1"/>
    <property type="match status" value="1"/>
</dbReference>
<dbReference type="Proteomes" id="UP001497383">
    <property type="component" value="Chromosome 5"/>
</dbReference>
<accession>A0ABP0ZNY6</accession>
<feature type="domain" description="Methionyl/Valyl/Leucyl/Isoleucyl-tRNA synthetase anticodon-binding" evidence="12">
    <location>
        <begin position="770"/>
        <end position="871"/>
    </location>
</feature>
<feature type="domain" description="Methionyl/Leucyl tRNA synthetase" evidence="13">
    <location>
        <begin position="71"/>
        <end position="202"/>
    </location>
</feature>
<dbReference type="InterPro" id="IPR014729">
    <property type="entry name" value="Rossmann-like_a/b/a_fold"/>
</dbReference>
<keyword evidence="3 10" id="KW-0436">Ligase</keyword>
<keyword evidence="5 10" id="KW-0067">ATP-binding</keyword>
<dbReference type="GeneID" id="92209284"/>
<dbReference type="RefSeq" id="XP_066831026.1">
    <property type="nucleotide sequence ID" value="XM_066974270.1"/>
</dbReference>
<evidence type="ECO:0000256" key="10">
    <source>
        <dbReference type="RuleBase" id="RU363035"/>
    </source>
</evidence>
<dbReference type="SUPFAM" id="SSF52374">
    <property type="entry name" value="Nucleotidylyl transferase"/>
    <property type="match status" value="1"/>
</dbReference>
<evidence type="ECO:0000259" key="11">
    <source>
        <dbReference type="Pfam" id="PF00133"/>
    </source>
</evidence>
<evidence type="ECO:0000256" key="6">
    <source>
        <dbReference type="ARBA" id="ARBA00022917"/>
    </source>
</evidence>
<dbReference type="Pfam" id="PF00133">
    <property type="entry name" value="tRNA-synt_1"/>
    <property type="match status" value="1"/>
</dbReference>
<dbReference type="InterPro" id="IPR025709">
    <property type="entry name" value="Leu_tRNA-synth_edit"/>
</dbReference>
<keyword evidence="16" id="KW-1185">Reference proteome</keyword>
<evidence type="ECO:0000256" key="7">
    <source>
        <dbReference type="ARBA" id="ARBA00023146"/>
    </source>
</evidence>
<dbReference type="Pfam" id="PF09334">
    <property type="entry name" value="tRNA-synt_1g"/>
    <property type="match status" value="1"/>
</dbReference>
<feature type="domain" description="Aminoacyl-tRNA synthetase class Ia" evidence="11">
    <location>
        <begin position="464"/>
        <end position="623"/>
    </location>
</feature>
<evidence type="ECO:0000313" key="16">
    <source>
        <dbReference type="Proteomes" id="UP001497383"/>
    </source>
</evidence>
<dbReference type="CDD" id="cd00812">
    <property type="entry name" value="LeuRS_core"/>
    <property type="match status" value="1"/>
</dbReference>
<protein>
    <recommendedName>
        <fullName evidence="2">leucine--tRNA ligase</fullName>
        <ecNumber evidence="2">6.1.1.4</ecNumber>
    </recommendedName>
    <alternativeName>
        <fullName evidence="8">Leucyl-tRNA synthetase</fullName>
    </alternativeName>
</protein>
<evidence type="ECO:0000313" key="15">
    <source>
        <dbReference type="EMBL" id="CAK9439988.1"/>
    </source>
</evidence>
<keyword evidence="4 10" id="KW-0547">Nucleotide-binding</keyword>
<reference evidence="15 16" key="1">
    <citation type="submission" date="2024-03" db="EMBL/GenBank/DDBJ databases">
        <authorList>
            <person name="Brejova B."/>
        </authorList>
    </citation>
    <scope>NUCLEOTIDE SEQUENCE [LARGE SCALE GENOMIC DNA]</scope>
    <source>
        <strain evidence="15 16">CBS 14171</strain>
    </source>
</reference>
<dbReference type="EMBL" id="OZ022409">
    <property type="protein sequence ID" value="CAK9439988.1"/>
    <property type="molecule type" value="Genomic_DNA"/>
</dbReference>
<name>A0ABP0ZNY6_9ASCO</name>
<comment type="similarity">
    <text evidence="1 10">Belongs to the class-I aminoacyl-tRNA synthetase family.</text>
</comment>
<dbReference type="Gene3D" id="1.10.730.10">
    <property type="entry name" value="Isoleucyl-tRNA Synthetase, Domain 1"/>
    <property type="match status" value="2"/>
</dbReference>
<dbReference type="PROSITE" id="PS00178">
    <property type="entry name" value="AA_TRNA_LIGASE_I"/>
    <property type="match status" value="1"/>
</dbReference>
<evidence type="ECO:0000259" key="14">
    <source>
        <dbReference type="Pfam" id="PF13603"/>
    </source>
</evidence>
<evidence type="ECO:0000259" key="13">
    <source>
        <dbReference type="Pfam" id="PF09334"/>
    </source>
</evidence>
<dbReference type="InterPro" id="IPR002302">
    <property type="entry name" value="Leu-tRNA-ligase"/>
</dbReference>
<dbReference type="SUPFAM" id="SSF47323">
    <property type="entry name" value="Anticodon-binding domain of a subclass of class I aminoacyl-tRNA synthetases"/>
    <property type="match status" value="1"/>
</dbReference>
<dbReference type="InterPro" id="IPR013155">
    <property type="entry name" value="M/V/L/I-tRNA-synth_anticd-bd"/>
</dbReference>
<evidence type="ECO:0000256" key="3">
    <source>
        <dbReference type="ARBA" id="ARBA00022598"/>
    </source>
</evidence>
<dbReference type="Pfam" id="PF13603">
    <property type="entry name" value="tRNA-synt_1_2"/>
    <property type="match status" value="1"/>
</dbReference>
<evidence type="ECO:0000256" key="5">
    <source>
        <dbReference type="ARBA" id="ARBA00022840"/>
    </source>
</evidence>
<dbReference type="InterPro" id="IPR001412">
    <property type="entry name" value="aa-tRNA-synth_I_CS"/>
</dbReference>
<dbReference type="NCBIfam" id="TIGR00396">
    <property type="entry name" value="leuS_bact"/>
    <property type="match status" value="1"/>
</dbReference>
<dbReference type="Gene3D" id="3.40.50.620">
    <property type="entry name" value="HUPs"/>
    <property type="match status" value="2"/>
</dbReference>
<dbReference type="PANTHER" id="PTHR43740:SF2">
    <property type="entry name" value="LEUCINE--TRNA LIGASE, MITOCHONDRIAL"/>
    <property type="match status" value="1"/>
</dbReference>
<evidence type="ECO:0000256" key="2">
    <source>
        <dbReference type="ARBA" id="ARBA00013164"/>
    </source>
</evidence>
<evidence type="ECO:0000259" key="12">
    <source>
        <dbReference type="Pfam" id="PF08264"/>
    </source>
</evidence>
<sequence>MIRHHGRLTSSHCIRSVFSGCSRCASSTSKIDFKALDEKWRSKWEDDSFKTKTKTKISDGDKGDFYSLVMFPYPSGNLHLGHLRVYTISDVVARFKRMQGYNVINPMGWDAFGLPAENAAVERGIDPAVWTESNIASMKEQMRCFLADFDWDREISTCSPEYYKWTQKIFLLLFAKGLAYQKEAEINWDPIDKTVLANEQVDADGKSWRSGAVVEKRNLKQWFIGITSYADRLVDDLKHLENWPQSVKTMQKNWIGRSSGASIKFPTNDGDLLKVYTTRPETLFSVQFIALSLDHPKVQQLAKTDKELAVFLDKAKALDSNSKSGYKLPNYRASIPMDVDDSSRQQYELPIYVAPYVLGSYGSGAVMGCPGHDARDYEFWSLHEPHQRVVQVLGPKSIKNAELPYVSKFGVMRDSGPSSSSGSLEHGLGDLGKYAGKSGSQAAELVVEALSKLKLGEKTTQFKLRDWLISRQRYWGAPIPIIHCDTCGPSAVPDDQLPVLLPKIERQHFASGNPLENVAEFVNCKCPSCGGEARRETDTMDTFMDSSWYYLRYLDSRNENMMVSKEASNAMPVDLYIGGVEHAILHLMYSRFIAKFLRDEGIWSGKKPHVDEPITTLITQGMVHGKTFVDPSNGKFLKPTELDFTDSESPTIKGSGNKPLVTYEKMSKSKHNGADPGECVRKHGADATRAQILFSAPVPDTLLWNEDQIAGVDRWLRRVISLSALVADYEPNGKDKENKGGEGGAVHASVYLQHAKNGVKVDLGEADFKFYNEIQRLIQNINKSIGEVQSLNTVVSDLMKITNIISEATKENQCQKELIRDSYRTLLVCMAPVTPVTAEECWELLNSIENREQASIFHERYPTGQLLESSFEKYNIFVNGKAKGTVVSEKSLVDQTDDCVVEFIQTNTDCGRLISGQIKKLIKKKGLISIVTCK</sequence>
<evidence type="ECO:0000256" key="9">
    <source>
        <dbReference type="ARBA" id="ARBA00047469"/>
    </source>
</evidence>
<dbReference type="InterPro" id="IPR009008">
    <property type="entry name" value="Val/Leu/Ile-tRNA-synth_edit"/>
</dbReference>
<comment type="catalytic activity">
    <reaction evidence="9">
        <text>tRNA(Leu) + L-leucine + ATP = L-leucyl-tRNA(Leu) + AMP + diphosphate</text>
        <dbReference type="Rhea" id="RHEA:11688"/>
        <dbReference type="Rhea" id="RHEA-COMP:9613"/>
        <dbReference type="Rhea" id="RHEA-COMP:9622"/>
        <dbReference type="ChEBI" id="CHEBI:30616"/>
        <dbReference type="ChEBI" id="CHEBI:33019"/>
        <dbReference type="ChEBI" id="CHEBI:57427"/>
        <dbReference type="ChEBI" id="CHEBI:78442"/>
        <dbReference type="ChEBI" id="CHEBI:78494"/>
        <dbReference type="ChEBI" id="CHEBI:456215"/>
        <dbReference type="EC" id="6.1.1.4"/>
    </reaction>
</comment>
<dbReference type="InterPro" id="IPR009080">
    <property type="entry name" value="tRNAsynth_Ia_anticodon-bd"/>
</dbReference>
<dbReference type="SUPFAM" id="SSF50677">
    <property type="entry name" value="ValRS/IleRS/LeuRS editing domain"/>
    <property type="match status" value="1"/>
</dbReference>
<proteinExistence type="inferred from homology"/>
<dbReference type="EC" id="6.1.1.4" evidence="2"/>
<organism evidence="15 16">
    <name type="scientific">Lodderomyces beijingensis</name>
    <dbReference type="NCBI Taxonomy" id="1775926"/>
    <lineage>
        <taxon>Eukaryota</taxon>
        <taxon>Fungi</taxon>
        <taxon>Dikarya</taxon>
        <taxon>Ascomycota</taxon>
        <taxon>Saccharomycotina</taxon>
        <taxon>Pichiomycetes</taxon>
        <taxon>Debaryomycetaceae</taxon>
        <taxon>Candida/Lodderomyces clade</taxon>
        <taxon>Lodderomyces</taxon>
    </lineage>
</organism>
<feature type="domain" description="Leucyl-tRNA synthetase editing" evidence="14">
    <location>
        <begin position="252"/>
        <end position="417"/>
    </location>
</feature>
<dbReference type="InterPro" id="IPR002300">
    <property type="entry name" value="aa-tRNA-synth_Ia"/>
</dbReference>
<gene>
    <name evidence="15" type="ORF">LODBEIA_P40880</name>
</gene>
<dbReference type="InterPro" id="IPR015413">
    <property type="entry name" value="Methionyl/Leucyl_tRNA_Synth"/>
</dbReference>
<evidence type="ECO:0000256" key="8">
    <source>
        <dbReference type="ARBA" id="ARBA00030520"/>
    </source>
</evidence>